<dbReference type="InterPro" id="IPR029066">
    <property type="entry name" value="PLP-binding_barrel"/>
</dbReference>
<evidence type="ECO:0000256" key="3">
    <source>
        <dbReference type="ARBA" id="ARBA00022898"/>
    </source>
</evidence>
<dbReference type="InterPro" id="IPR002986">
    <property type="entry name" value="DAP_deCOOHase_LysA"/>
</dbReference>
<evidence type="ECO:0000256" key="4">
    <source>
        <dbReference type="ARBA" id="ARBA00023239"/>
    </source>
</evidence>
<dbReference type="PRINTS" id="PR01179">
    <property type="entry name" value="ODADCRBXLASE"/>
</dbReference>
<dbReference type="Pfam" id="PF02784">
    <property type="entry name" value="Orn_Arg_deC_N"/>
    <property type="match status" value="1"/>
</dbReference>
<sequence>MNFKDIIAEHPYLSVKHGHLHLEGVDLVEAAKTHGTPLFVVSETYLRKNIQHYKQQFEKYWPEGNVKVLPSVKANPNIAIRKIVDSEGAGCDIFGASELECAIRAGVKGENISVNGSIKDNNIINKSISIGATIILDSPKELDLCIEESRKLNKKANILLRLKPYIKDLDDNSDFLPSAQIKQLTQTIKYGIPTTEVMVMVETLKGCNDVNLLGVHIHMGRHSKKLQVWQQLIAAYTNLIKQLSIKLDGWNPKVVNFGGGFAASLDRETRVAVTDYPTPTVEDYAKSITSAFRDNMNAHGLTTKDILIEVEPGRATHNQTGLHLTSVKNIKHEAINIEHTWAEVDTSEVFLSIMGVNPTPPFDFVVASKPDSIVEDCLDIVGSTCNAEWIFEQVMVPKLIEGDVIALLNTGAYVEPMAANFNALPRPGMLLVSDDKSFMIKRHETVDDVFQRDIIPPYI</sequence>
<comment type="cofactor">
    <cofactor evidence="1">
        <name>pyridoxal 5'-phosphate</name>
        <dbReference type="ChEBI" id="CHEBI:597326"/>
    </cofactor>
</comment>
<accession>A0ABZ0GLR0</accession>
<keyword evidence="3" id="KW-0663">Pyridoxal phosphate</keyword>
<dbReference type="SUPFAM" id="SSF50621">
    <property type="entry name" value="Alanine racemase C-terminal domain-like"/>
    <property type="match status" value="1"/>
</dbReference>
<name>A0ABZ0GLR0_9GAMM</name>
<dbReference type="PANTHER" id="PTHR43727">
    <property type="entry name" value="DIAMINOPIMELATE DECARBOXYLASE"/>
    <property type="match status" value="1"/>
</dbReference>
<dbReference type="PANTHER" id="PTHR43727:SF2">
    <property type="entry name" value="GROUP IV DECARBOXYLASE"/>
    <property type="match status" value="1"/>
</dbReference>
<organism evidence="6 7">
    <name type="scientific">Thalassotalea fonticola</name>
    <dbReference type="NCBI Taxonomy" id="3065649"/>
    <lineage>
        <taxon>Bacteria</taxon>
        <taxon>Pseudomonadati</taxon>
        <taxon>Pseudomonadota</taxon>
        <taxon>Gammaproteobacteria</taxon>
        <taxon>Alteromonadales</taxon>
        <taxon>Colwelliaceae</taxon>
        <taxon>Thalassotalea</taxon>
    </lineage>
</organism>
<evidence type="ECO:0000313" key="6">
    <source>
        <dbReference type="EMBL" id="WOH36819.1"/>
    </source>
</evidence>
<gene>
    <name evidence="6" type="ORF">RI844_15790</name>
</gene>
<keyword evidence="4" id="KW-0456">Lyase</keyword>
<dbReference type="Gene3D" id="3.20.20.10">
    <property type="entry name" value="Alanine racemase"/>
    <property type="match status" value="1"/>
</dbReference>
<dbReference type="Gene3D" id="2.40.37.10">
    <property type="entry name" value="Lyase, Ornithine Decarboxylase, Chain A, domain 1"/>
    <property type="match status" value="1"/>
</dbReference>
<dbReference type="InterPro" id="IPR009006">
    <property type="entry name" value="Ala_racemase/Decarboxylase_C"/>
</dbReference>
<dbReference type="SUPFAM" id="SSF51419">
    <property type="entry name" value="PLP-binding barrel"/>
    <property type="match status" value="1"/>
</dbReference>
<dbReference type="InterPro" id="IPR000183">
    <property type="entry name" value="Orn/DAP/Arg_de-COase"/>
</dbReference>
<evidence type="ECO:0000313" key="7">
    <source>
        <dbReference type="Proteomes" id="UP001301442"/>
    </source>
</evidence>
<protein>
    <recommendedName>
        <fullName evidence="5">Orn/DAP/Arg decarboxylase 2 N-terminal domain-containing protein</fullName>
    </recommendedName>
</protein>
<feature type="domain" description="Orn/DAP/Arg decarboxylase 2 N-terminal" evidence="5">
    <location>
        <begin position="49"/>
        <end position="315"/>
    </location>
</feature>
<reference evidence="6 7" key="1">
    <citation type="submission" date="2023-09" db="EMBL/GenBank/DDBJ databases">
        <authorList>
            <person name="Qi X."/>
        </authorList>
    </citation>
    <scope>NUCLEOTIDE SEQUENCE [LARGE SCALE GENOMIC DNA]</scope>
    <source>
        <strain evidence="6 7">S1-1</strain>
    </source>
</reference>
<dbReference type="InterPro" id="IPR022644">
    <property type="entry name" value="De-COase2_N"/>
</dbReference>
<dbReference type="RefSeq" id="WP_348395631.1">
    <property type="nucleotide sequence ID" value="NZ_CP136600.1"/>
</dbReference>
<dbReference type="PRINTS" id="PR01181">
    <property type="entry name" value="DAPDCRBXLASE"/>
</dbReference>
<evidence type="ECO:0000256" key="1">
    <source>
        <dbReference type="ARBA" id="ARBA00001933"/>
    </source>
</evidence>
<keyword evidence="7" id="KW-1185">Reference proteome</keyword>
<dbReference type="Proteomes" id="UP001301442">
    <property type="component" value="Chromosome"/>
</dbReference>
<evidence type="ECO:0000259" key="5">
    <source>
        <dbReference type="Pfam" id="PF02784"/>
    </source>
</evidence>
<evidence type="ECO:0000256" key="2">
    <source>
        <dbReference type="ARBA" id="ARBA00022793"/>
    </source>
</evidence>
<keyword evidence="2" id="KW-0210">Decarboxylase</keyword>
<proteinExistence type="predicted"/>
<dbReference type="EMBL" id="CP136600">
    <property type="protein sequence ID" value="WOH36819.1"/>
    <property type="molecule type" value="Genomic_DNA"/>
</dbReference>